<dbReference type="InterPro" id="IPR036097">
    <property type="entry name" value="HisK_dim/P_sf"/>
</dbReference>
<dbReference type="AlphaFoldDB" id="A0A4Q2UI56"/>
<evidence type="ECO:0000256" key="4">
    <source>
        <dbReference type="ARBA" id="ARBA00022679"/>
    </source>
</evidence>
<dbReference type="GO" id="GO:0030295">
    <property type="term" value="F:protein kinase activator activity"/>
    <property type="evidence" value="ECO:0007669"/>
    <property type="project" value="TreeGrafter"/>
</dbReference>
<evidence type="ECO:0000313" key="8">
    <source>
        <dbReference type="Proteomes" id="UP000290407"/>
    </source>
</evidence>
<dbReference type="GO" id="GO:0007234">
    <property type="term" value="P:osmosensory signaling via phosphorelay pathway"/>
    <property type="evidence" value="ECO:0007669"/>
    <property type="project" value="TreeGrafter"/>
</dbReference>
<dbReference type="InterPro" id="IPR003018">
    <property type="entry name" value="GAF"/>
</dbReference>
<dbReference type="InterPro" id="IPR005467">
    <property type="entry name" value="His_kinase_dom"/>
</dbReference>
<dbReference type="SMART" id="SM00387">
    <property type="entry name" value="HATPase_c"/>
    <property type="match status" value="1"/>
</dbReference>
<keyword evidence="3" id="KW-0597">Phosphoprotein</keyword>
<dbReference type="SUPFAM" id="SSF47384">
    <property type="entry name" value="Homodimeric domain of signal transducing histidine kinase"/>
    <property type="match status" value="1"/>
</dbReference>
<dbReference type="Gene3D" id="3.30.565.10">
    <property type="entry name" value="Histidine kinase-like ATPase, C-terminal domain"/>
    <property type="match status" value="1"/>
</dbReference>
<sequence length="603" mass="66994">MDNTFISADYPFLSGGGEMGQRIRDFPWETTPLGAPNSWSQSLRTLVQMVLATRSPMLILWGPELITIYNDGFRAGFSNLNNHPAALGQPGAVSWADIWPYAGPVIQTSMAGGRAEWIDGQKLPIPGNNPLGATYATFCFSPLADEGTINGVLVTCLEATQTLEFRHAYLLRLSDLLRPLIDPKVIQATAAQLLGETLGANRVHYGEISQDGRLVVVTSNYVKGVIELTGEFVMADFGPAVVARLQAGQTIVMNDLTADPALSAAERAMNEQVGIKAQVGVPLRKAGQLIGILSVHASLPRSWTPTEVQLIEETAERTWEAVERSRSETALRRREEKYRHLSVELENRVMARTQELVLVNQDLQRSNDNLQQFAYVASHDLQEPLRKIRQFGSLLKQRYASTLDREGQDYLQRMSSASERMSTLIKDLLAYSRIATRQQSFGLVSLADIVTGVLETLSWQIDERQVQLSLDELPQVKGEVSQLSQLFQNLISNAIKFTPPSQQPQLQIRYRLCQADELPAVLMPAKQTGYYHQISLIDQGIGFEERYLDRIFQVFQRLHGNREFEGTGVGLAICQRVVENHGGALTAKSKPDEGATFIVYLPA</sequence>
<feature type="domain" description="Histidine kinase" evidence="6">
    <location>
        <begin position="376"/>
        <end position="603"/>
    </location>
</feature>
<proteinExistence type="predicted"/>
<dbReference type="SUPFAM" id="SSF55781">
    <property type="entry name" value="GAF domain-like"/>
    <property type="match status" value="1"/>
</dbReference>
<dbReference type="SUPFAM" id="SSF55874">
    <property type="entry name" value="ATPase domain of HSP90 chaperone/DNA topoisomerase II/histidine kinase"/>
    <property type="match status" value="1"/>
</dbReference>
<dbReference type="Gene3D" id="3.30.450.40">
    <property type="match status" value="1"/>
</dbReference>
<organism evidence="7 8">
    <name type="scientific">Spirosoma sordidisoli</name>
    <dbReference type="NCBI Taxonomy" id="2502893"/>
    <lineage>
        <taxon>Bacteria</taxon>
        <taxon>Pseudomonadati</taxon>
        <taxon>Bacteroidota</taxon>
        <taxon>Cytophagia</taxon>
        <taxon>Cytophagales</taxon>
        <taxon>Cytophagaceae</taxon>
        <taxon>Spirosoma</taxon>
    </lineage>
</organism>
<dbReference type="GO" id="GO:0000156">
    <property type="term" value="F:phosphorelay response regulator activity"/>
    <property type="evidence" value="ECO:0007669"/>
    <property type="project" value="TreeGrafter"/>
</dbReference>
<keyword evidence="5 7" id="KW-0418">Kinase</keyword>
<comment type="catalytic activity">
    <reaction evidence="1">
        <text>ATP + protein L-histidine = ADP + protein N-phospho-L-histidine.</text>
        <dbReference type="EC" id="2.7.13.3"/>
    </reaction>
</comment>
<reference evidence="7 8" key="1">
    <citation type="submission" date="2019-01" db="EMBL/GenBank/DDBJ databases">
        <title>Spirosoma flava sp. nov., a propanil-degrading bacterium isolated from herbicide-contaminated soil.</title>
        <authorList>
            <person name="Zhang L."/>
            <person name="Jiang J.-D."/>
        </authorList>
    </citation>
    <scope>NUCLEOTIDE SEQUENCE [LARGE SCALE GENOMIC DNA]</scope>
    <source>
        <strain evidence="7 8">TY50</strain>
    </source>
</reference>
<protein>
    <recommendedName>
        <fullName evidence="2">histidine kinase</fullName>
        <ecNumber evidence="2">2.7.13.3</ecNumber>
    </recommendedName>
</protein>
<dbReference type="Pfam" id="PF02518">
    <property type="entry name" value="HATPase_c"/>
    <property type="match status" value="1"/>
</dbReference>
<dbReference type="Proteomes" id="UP000290407">
    <property type="component" value="Unassembled WGS sequence"/>
</dbReference>
<dbReference type="PANTHER" id="PTHR42878:SF15">
    <property type="entry name" value="BACTERIOPHYTOCHROME"/>
    <property type="match status" value="1"/>
</dbReference>
<evidence type="ECO:0000256" key="2">
    <source>
        <dbReference type="ARBA" id="ARBA00012438"/>
    </source>
</evidence>
<dbReference type="InterPro" id="IPR029016">
    <property type="entry name" value="GAF-like_dom_sf"/>
</dbReference>
<dbReference type="Pfam" id="PF01590">
    <property type="entry name" value="GAF"/>
    <property type="match status" value="1"/>
</dbReference>
<dbReference type="GO" id="GO:0000155">
    <property type="term" value="F:phosphorelay sensor kinase activity"/>
    <property type="evidence" value="ECO:0007669"/>
    <property type="project" value="InterPro"/>
</dbReference>
<dbReference type="SMART" id="SM00388">
    <property type="entry name" value="HisKA"/>
    <property type="match status" value="1"/>
</dbReference>
<gene>
    <name evidence="7" type="ORF">EQG79_26280</name>
</gene>
<dbReference type="InterPro" id="IPR003594">
    <property type="entry name" value="HATPase_dom"/>
</dbReference>
<dbReference type="Pfam" id="PF00512">
    <property type="entry name" value="HisKA"/>
    <property type="match status" value="1"/>
</dbReference>
<dbReference type="EC" id="2.7.13.3" evidence="2"/>
<dbReference type="CDD" id="cd00082">
    <property type="entry name" value="HisKA"/>
    <property type="match status" value="1"/>
</dbReference>
<dbReference type="EMBL" id="SBLB01000009">
    <property type="protein sequence ID" value="RYC67185.1"/>
    <property type="molecule type" value="Genomic_DNA"/>
</dbReference>
<dbReference type="InterPro" id="IPR050351">
    <property type="entry name" value="BphY/WalK/GraS-like"/>
</dbReference>
<evidence type="ECO:0000256" key="1">
    <source>
        <dbReference type="ARBA" id="ARBA00000085"/>
    </source>
</evidence>
<dbReference type="SMART" id="SM00065">
    <property type="entry name" value="GAF"/>
    <property type="match status" value="1"/>
</dbReference>
<dbReference type="FunFam" id="3.30.565.10:FF:000006">
    <property type="entry name" value="Sensor histidine kinase WalK"/>
    <property type="match status" value="1"/>
</dbReference>
<accession>A0A4Q2UI56</accession>
<dbReference type="InterPro" id="IPR004358">
    <property type="entry name" value="Sig_transdc_His_kin-like_C"/>
</dbReference>
<dbReference type="PRINTS" id="PR00344">
    <property type="entry name" value="BCTRLSENSOR"/>
</dbReference>
<dbReference type="PANTHER" id="PTHR42878">
    <property type="entry name" value="TWO-COMPONENT HISTIDINE KINASE"/>
    <property type="match status" value="1"/>
</dbReference>
<name>A0A4Q2UI56_9BACT</name>
<evidence type="ECO:0000256" key="3">
    <source>
        <dbReference type="ARBA" id="ARBA00022553"/>
    </source>
</evidence>
<keyword evidence="8" id="KW-1185">Reference proteome</keyword>
<dbReference type="InterPro" id="IPR003661">
    <property type="entry name" value="HisK_dim/P_dom"/>
</dbReference>
<evidence type="ECO:0000313" key="7">
    <source>
        <dbReference type="EMBL" id="RYC67185.1"/>
    </source>
</evidence>
<dbReference type="PROSITE" id="PS50109">
    <property type="entry name" value="HIS_KIN"/>
    <property type="match status" value="1"/>
</dbReference>
<keyword evidence="4" id="KW-0808">Transferase</keyword>
<evidence type="ECO:0000256" key="5">
    <source>
        <dbReference type="ARBA" id="ARBA00022777"/>
    </source>
</evidence>
<dbReference type="InterPro" id="IPR036890">
    <property type="entry name" value="HATPase_C_sf"/>
</dbReference>
<comment type="caution">
    <text evidence="7">The sequence shown here is derived from an EMBL/GenBank/DDBJ whole genome shotgun (WGS) entry which is preliminary data.</text>
</comment>
<dbReference type="Gene3D" id="1.10.287.130">
    <property type="match status" value="1"/>
</dbReference>
<evidence type="ECO:0000259" key="6">
    <source>
        <dbReference type="PROSITE" id="PS50109"/>
    </source>
</evidence>